<accession>A0A7J4XGV9</accession>
<evidence type="ECO:0000256" key="2">
    <source>
        <dbReference type="ARBA" id="ARBA00023295"/>
    </source>
</evidence>
<proteinExistence type="predicted"/>
<protein>
    <recommendedName>
        <fullName evidence="4">Glycoside hydrolase family 42 N-terminal domain-containing protein</fullName>
    </recommendedName>
</protein>
<keyword evidence="3" id="KW-0732">Signal</keyword>
<gene>
    <name evidence="5" type="ORF">F3F73_14245</name>
</gene>
<organism evidence="5 6">
    <name type="scientific">Bacteroides salyersiae</name>
    <dbReference type="NCBI Taxonomy" id="291644"/>
    <lineage>
        <taxon>Bacteria</taxon>
        <taxon>Pseudomonadati</taxon>
        <taxon>Bacteroidota</taxon>
        <taxon>Bacteroidia</taxon>
        <taxon>Bacteroidales</taxon>
        <taxon>Bacteroidaceae</taxon>
        <taxon>Bacteroides</taxon>
    </lineage>
</organism>
<dbReference type="EMBL" id="VWMK01000014">
    <property type="protein sequence ID" value="KAA3762910.1"/>
    <property type="molecule type" value="Genomic_DNA"/>
</dbReference>
<evidence type="ECO:0000256" key="3">
    <source>
        <dbReference type="SAM" id="SignalP"/>
    </source>
</evidence>
<dbReference type="SUPFAM" id="SSF51445">
    <property type="entry name" value="(Trans)glycosidases"/>
    <property type="match status" value="1"/>
</dbReference>
<dbReference type="InterPro" id="IPR017853">
    <property type="entry name" value="GH"/>
</dbReference>
<reference evidence="5 6" key="1">
    <citation type="journal article" date="2019" name="Nat. Med.">
        <title>A library of human gut bacterial isolates paired with longitudinal multiomics data enables mechanistic microbiome research.</title>
        <authorList>
            <person name="Poyet M."/>
            <person name="Groussin M."/>
            <person name="Gibbons S.M."/>
            <person name="Avila-Pacheco J."/>
            <person name="Jiang X."/>
            <person name="Kearney S.M."/>
            <person name="Perrotta A.R."/>
            <person name="Berdy B."/>
            <person name="Zhao S."/>
            <person name="Lieberman T.D."/>
            <person name="Swanson P.K."/>
            <person name="Smith M."/>
            <person name="Roesemann S."/>
            <person name="Alexander J.E."/>
            <person name="Rich S.A."/>
            <person name="Livny J."/>
            <person name="Vlamakis H."/>
            <person name="Clish C."/>
            <person name="Bullock K."/>
            <person name="Deik A."/>
            <person name="Scott J."/>
            <person name="Pierce K.A."/>
            <person name="Xavier R.J."/>
            <person name="Alm E.J."/>
        </authorList>
    </citation>
    <scope>NUCLEOTIDE SEQUENCE [LARGE SCALE GENOMIC DNA]</scope>
    <source>
        <strain evidence="5 6">BIOML-A10</strain>
    </source>
</reference>
<dbReference type="GO" id="GO:0009341">
    <property type="term" value="C:beta-galactosidase complex"/>
    <property type="evidence" value="ECO:0007669"/>
    <property type="project" value="InterPro"/>
</dbReference>
<comment type="caution">
    <text evidence="5">The sequence shown here is derived from an EMBL/GenBank/DDBJ whole genome shotgun (WGS) entry which is preliminary data.</text>
</comment>
<keyword evidence="2" id="KW-0326">Glycosidase</keyword>
<name>A0A7J4XGV9_9BACE</name>
<dbReference type="PROSITE" id="PS51257">
    <property type="entry name" value="PROKAR_LIPOPROTEIN"/>
    <property type="match status" value="1"/>
</dbReference>
<dbReference type="RefSeq" id="WP_007481461.1">
    <property type="nucleotide sequence ID" value="NZ_CAXSTI010000014.1"/>
</dbReference>
<evidence type="ECO:0000313" key="6">
    <source>
        <dbReference type="Proteomes" id="UP000422221"/>
    </source>
</evidence>
<dbReference type="Proteomes" id="UP000422221">
    <property type="component" value="Unassembled WGS sequence"/>
</dbReference>
<feature type="domain" description="Glycoside hydrolase family 42 N-terminal" evidence="4">
    <location>
        <begin position="67"/>
        <end position="220"/>
    </location>
</feature>
<evidence type="ECO:0000256" key="1">
    <source>
        <dbReference type="ARBA" id="ARBA00022801"/>
    </source>
</evidence>
<feature type="chain" id="PRO_5029621051" description="Glycoside hydrolase family 42 N-terminal domain-containing protein" evidence="3">
    <location>
        <begin position="21"/>
        <end position="362"/>
    </location>
</feature>
<sequence length="362" mass="41515">MIRIILFLLCVVMGSVSCTGNTPPKTSPSIKNQTNTNGGLIYFASKQHRDDLAIQNPYIVGALYTIYWSELEKSKGEYDWSELDEFFKKWSAGGKKVAIRVIWISTGLWPHEVARHPSPDWLWKEGAKYYYDEKTQTEIPLFWDPIYNKHALRLMQAIYDRYGKDPNLLFVSATPGYETFPCHPKTGSVSTNFFEDFSKVRDSQGRAYSPELWKSTVKNWISSISAMYSDVLTFVSLNRGGLFPEEDYFQLFGEYSVECHVMVGQNGIKASSYQNQNGGRYKLFRQWKQQVPVFQEMALASGNIERQVGSLMGVMEAAVRIDADYLNVYAVDVLKGTKGYKDYDPSYEQALKFGYEKLQLKK</sequence>
<evidence type="ECO:0000259" key="4">
    <source>
        <dbReference type="Pfam" id="PF02449"/>
    </source>
</evidence>
<dbReference type="InterPro" id="IPR013529">
    <property type="entry name" value="Glyco_hydro_42_N"/>
</dbReference>
<dbReference type="AlphaFoldDB" id="A0A7J4XGV9"/>
<dbReference type="GO" id="GO:0004565">
    <property type="term" value="F:beta-galactosidase activity"/>
    <property type="evidence" value="ECO:0007669"/>
    <property type="project" value="InterPro"/>
</dbReference>
<keyword evidence="1" id="KW-0378">Hydrolase</keyword>
<dbReference type="GeneID" id="93118179"/>
<dbReference type="GO" id="GO:0005975">
    <property type="term" value="P:carbohydrate metabolic process"/>
    <property type="evidence" value="ECO:0007669"/>
    <property type="project" value="InterPro"/>
</dbReference>
<dbReference type="Pfam" id="PF02449">
    <property type="entry name" value="Glyco_hydro_42"/>
    <property type="match status" value="1"/>
</dbReference>
<evidence type="ECO:0000313" key="5">
    <source>
        <dbReference type="EMBL" id="KAA3762910.1"/>
    </source>
</evidence>
<feature type="signal peptide" evidence="3">
    <location>
        <begin position="1"/>
        <end position="20"/>
    </location>
</feature>
<dbReference type="Gene3D" id="3.20.20.80">
    <property type="entry name" value="Glycosidases"/>
    <property type="match status" value="1"/>
</dbReference>